<protein>
    <recommendedName>
        <fullName evidence="4">CCHC-type domain-containing protein</fullName>
    </recommendedName>
</protein>
<keyword evidence="1" id="KW-0812">Transmembrane</keyword>
<evidence type="ECO:0000313" key="2">
    <source>
        <dbReference type="EMBL" id="MED6217856.1"/>
    </source>
</evidence>
<sequence>MANKRYQRYVLENSLFRLWYIGYCCVAAMTSFSSAVKFDIEKFDERMIFDLWQVQVKDVLIHSGLHKWKCGKSGHTRRYCPGAANSTKSSEVAHVASVVERYDDIL</sequence>
<dbReference type="Proteomes" id="UP001341840">
    <property type="component" value="Unassembled WGS sequence"/>
</dbReference>
<feature type="transmembrane region" description="Helical" evidence="1">
    <location>
        <begin position="20"/>
        <end position="38"/>
    </location>
</feature>
<gene>
    <name evidence="2" type="ORF">PIB30_021497</name>
</gene>
<evidence type="ECO:0000256" key="1">
    <source>
        <dbReference type="SAM" id="Phobius"/>
    </source>
</evidence>
<dbReference type="EMBL" id="JASCZI010271931">
    <property type="protein sequence ID" value="MED6217856.1"/>
    <property type="molecule type" value="Genomic_DNA"/>
</dbReference>
<reference evidence="2 3" key="1">
    <citation type="journal article" date="2023" name="Plants (Basel)">
        <title>Bridging the Gap: Combining Genomics and Transcriptomics Approaches to Understand Stylosanthes scabra, an Orphan Legume from the Brazilian Caatinga.</title>
        <authorList>
            <person name="Ferreira-Neto J.R.C."/>
            <person name="da Silva M.D."/>
            <person name="Binneck E."/>
            <person name="de Melo N.F."/>
            <person name="da Silva R.H."/>
            <person name="de Melo A.L.T.M."/>
            <person name="Pandolfi V."/>
            <person name="Bustamante F.O."/>
            <person name="Brasileiro-Vidal A.C."/>
            <person name="Benko-Iseppon A.M."/>
        </authorList>
    </citation>
    <scope>NUCLEOTIDE SEQUENCE [LARGE SCALE GENOMIC DNA]</scope>
    <source>
        <tissue evidence="2">Leaves</tissue>
    </source>
</reference>
<proteinExistence type="predicted"/>
<evidence type="ECO:0000313" key="3">
    <source>
        <dbReference type="Proteomes" id="UP001341840"/>
    </source>
</evidence>
<evidence type="ECO:0008006" key="4">
    <source>
        <dbReference type="Google" id="ProtNLM"/>
    </source>
</evidence>
<keyword evidence="1" id="KW-0472">Membrane</keyword>
<comment type="caution">
    <text evidence="2">The sequence shown here is derived from an EMBL/GenBank/DDBJ whole genome shotgun (WGS) entry which is preliminary data.</text>
</comment>
<organism evidence="2 3">
    <name type="scientific">Stylosanthes scabra</name>
    <dbReference type="NCBI Taxonomy" id="79078"/>
    <lineage>
        <taxon>Eukaryota</taxon>
        <taxon>Viridiplantae</taxon>
        <taxon>Streptophyta</taxon>
        <taxon>Embryophyta</taxon>
        <taxon>Tracheophyta</taxon>
        <taxon>Spermatophyta</taxon>
        <taxon>Magnoliopsida</taxon>
        <taxon>eudicotyledons</taxon>
        <taxon>Gunneridae</taxon>
        <taxon>Pentapetalae</taxon>
        <taxon>rosids</taxon>
        <taxon>fabids</taxon>
        <taxon>Fabales</taxon>
        <taxon>Fabaceae</taxon>
        <taxon>Papilionoideae</taxon>
        <taxon>50 kb inversion clade</taxon>
        <taxon>dalbergioids sensu lato</taxon>
        <taxon>Dalbergieae</taxon>
        <taxon>Pterocarpus clade</taxon>
        <taxon>Stylosanthes</taxon>
    </lineage>
</organism>
<keyword evidence="3" id="KW-1185">Reference proteome</keyword>
<name>A0ABU6Z7X1_9FABA</name>
<accession>A0ABU6Z7X1</accession>
<keyword evidence="1" id="KW-1133">Transmembrane helix</keyword>